<name>A0A920CLF3_9BACL</name>
<keyword evidence="1" id="KW-0812">Transmembrane</keyword>
<keyword evidence="3" id="KW-1185">Reference proteome</keyword>
<proteinExistence type="predicted"/>
<gene>
    <name evidence="2" type="ORF">J41TS4_13360</name>
</gene>
<feature type="transmembrane region" description="Helical" evidence="1">
    <location>
        <begin position="26"/>
        <end position="50"/>
    </location>
</feature>
<comment type="caution">
    <text evidence="2">The sequence shown here is derived from an EMBL/GenBank/DDBJ whole genome shotgun (WGS) entry which is preliminary data.</text>
</comment>
<dbReference type="InterPro" id="IPR021683">
    <property type="entry name" value="DUF3267"/>
</dbReference>
<evidence type="ECO:0000256" key="1">
    <source>
        <dbReference type="SAM" id="Phobius"/>
    </source>
</evidence>
<evidence type="ECO:0000313" key="2">
    <source>
        <dbReference type="EMBL" id="GIO41578.1"/>
    </source>
</evidence>
<keyword evidence="1" id="KW-0472">Membrane</keyword>
<organism evidence="2 3">
    <name type="scientific">Paenibacillus apis</name>
    <dbReference type="NCBI Taxonomy" id="1792174"/>
    <lineage>
        <taxon>Bacteria</taxon>
        <taxon>Bacillati</taxon>
        <taxon>Bacillota</taxon>
        <taxon>Bacilli</taxon>
        <taxon>Bacillales</taxon>
        <taxon>Paenibacillaceae</taxon>
        <taxon>Paenibacillus</taxon>
    </lineage>
</organism>
<dbReference type="AlphaFoldDB" id="A0A920CLF3"/>
<reference evidence="2" key="1">
    <citation type="submission" date="2021-03" db="EMBL/GenBank/DDBJ databases">
        <title>Antimicrobial resistance genes in bacteria isolated from Japanese honey, and their potential for conferring macrolide and lincosamide resistance in the American foulbrood pathogen Paenibacillus larvae.</title>
        <authorList>
            <person name="Okamoto M."/>
            <person name="Kumagai M."/>
            <person name="Kanamori H."/>
            <person name="Takamatsu D."/>
        </authorList>
    </citation>
    <scope>NUCLEOTIDE SEQUENCE</scope>
    <source>
        <strain evidence="2">J41TS4</strain>
    </source>
</reference>
<dbReference type="EMBL" id="BORS01000004">
    <property type="protein sequence ID" value="GIO41578.1"/>
    <property type="molecule type" value="Genomic_DNA"/>
</dbReference>
<dbReference type="Pfam" id="PF11667">
    <property type="entry name" value="DUF3267"/>
    <property type="match status" value="1"/>
</dbReference>
<sequence length="65" mass="7356">MSLPYIVLSVVPAIISYYLTGNGKSIILFVCWINLVIAASDIINSFLIALKPRHTIFYRGHYKVK</sequence>
<evidence type="ECO:0000313" key="3">
    <source>
        <dbReference type="Proteomes" id="UP000678895"/>
    </source>
</evidence>
<keyword evidence="1" id="KW-1133">Transmembrane helix</keyword>
<protein>
    <submittedName>
        <fullName evidence="2">Uncharacterized protein</fullName>
    </submittedName>
</protein>
<accession>A0A920CLF3</accession>
<dbReference type="Proteomes" id="UP000678895">
    <property type="component" value="Unassembled WGS sequence"/>
</dbReference>